<gene>
    <name evidence="1" type="ORF">Nepgr_014693</name>
</gene>
<organism evidence="1 2">
    <name type="scientific">Nepenthes gracilis</name>
    <name type="common">Slender pitcher plant</name>
    <dbReference type="NCBI Taxonomy" id="150966"/>
    <lineage>
        <taxon>Eukaryota</taxon>
        <taxon>Viridiplantae</taxon>
        <taxon>Streptophyta</taxon>
        <taxon>Embryophyta</taxon>
        <taxon>Tracheophyta</taxon>
        <taxon>Spermatophyta</taxon>
        <taxon>Magnoliopsida</taxon>
        <taxon>eudicotyledons</taxon>
        <taxon>Gunneridae</taxon>
        <taxon>Pentapetalae</taxon>
        <taxon>Caryophyllales</taxon>
        <taxon>Nepenthaceae</taxon>
        <taxon>Nepenthes</taxon>
    </lineage>
</organism>
<dbReference type="Proteomes" id="UP001279734">
    <property type="component" value="Unassembled WGS sequence"/>
</dbReference>
<evidence type="ECO:0000313" key="2">
    <source>
        <dbReference type="Proteomes" id="UP001279734"/>
    </source>
</evidence>
<proteinExistence type="predicted"/>
<sequence>MQEYLAVQRKQHLGRSLAVHPDPATSLDFKLHQDLQNIIWRQPVNCQSIKIAQQPFHNQQKKGALASKIPAQSSAQCHTAATALLV</sequence>
<accession>A0AAD3XPQ7</accession>
<evidence type="ECO:0000313" key="1">
    <source>
        <dbReference type="EMBL" id="GMH12852.1"/>
    </source>
</evidence>
<dbReference type="AlphaFoldDB" id="A0AAD3XPQ7"/>
<keyword evidence="2" id="KW-1185">Reference proteome</keyword>
<comment type="caution">
    <text evidence="1">The sequence shown here is derived from an EMBL/GenBank/DDBJ whole genome shotgun (WGS) entry which is preliminary data.</text>
</comment>
<dbReference type="EMBL" id="BSYO01000012">
    <property type="protein sequence ID" value="GMH12852.1"/>
    <property type="molecule type" value="Genomic_DNA"/>
</dbReference>
<reference evidence="1" key="1">
    <citation type="submission" date="2023-05" db="EMBL/GenBank/DDBJ databases">
        <title>Nepenthes gracilis genome sequencing.</title>
        <authorList>
            <person name="Fukushima K."/>
        </authorList>
    </citation>
    <scope>NUCLEOTIDE SEQUENCE</scope>
    <source>
        <strain evidence="1">SING2019-196</strain>
    </source>
</reference>
<name>A0AAD3XPQ7_NEPGR</name>
<protein>
    <submittedName>
        <fullName evidence="1">Uncharacterized protein</fullName>
    </submittedName>
</protein>